<reference evidence="3 4" key="1">
    <citation type="submission" date="2024-10" db="EMBL/GenBank/DDBJ databases">
        <title>Whole genome of Pseudomonas sp Strain RB5.</title>
        <authorList>
            <person name="Selami N."/>
        </authorList>
    </citation>
    <scope>NUCLEOTIDE SEQUENCE [LARGE SCALE GENOMIC DNA]</scope>
    <source>
        <strain evidence="3 4">RB5</strain>
    </source>
</reference>
<keyword evidence="4" id="KW-1185">Reference proteome</keyword>
<feature type="region of interest" description="Disordered" evidence="1">
    <location>
        <begin position="1"/>
        <end position="23"/>
    </location>
</feature>
<dbReference type="Proteomes" id="UP001605918">
    <property type="component" value="Unassembled WGS sequence"/>
</dbReference>
<name>A0ABW7DKZ3_9PSED</name>
<proteinExistence type="predicted"/>
<dbReference type="EMBL" id="JBIEIL010000016">
    <property type="protein sequence ID" value="MFG6207703.1"/>
    <property type="molecule type" value="Genomic_DNA"/>
</dbReference>
<feature type="compositionally biased region" description="Basic and acidic residues" evidence="1">
    <location>
        <begin position="1"/>
        <end position="10"/>
    </location>
</feature>
<sequence length="98" mass="11178">MAQTLRDPHKSTPGSAPDEDKWGQATFRKHSKNVVHPRSHSLQKHANNPSATQFMDARTGHINVIQEVEGKLIRIIVPRDKMKIISVRPIKFNQVKSY</sequence>
<organism evidence="3 4">
    <name type="scientific">Pseudomonas retamae</name>
    <dbReference type="NCBI Taxonomy" id="702110"/>
    <lineage>
        <taxon>Bacteria</taxon>
        <taxon>Pseudomonadati</taxon>
        <taxon>Pseudomonadota</taxon>
        <taxon>Gammaproteobacteria</taxon>
        <taxon>Pseudomonadales</taxon>
        <taxon>Pseudomonadaceae</taxon>
        <taxon>Pseudomonas</taxon>
    </lineage>
</organism>
<dbReference type="RefSeq" id="WP_394506946.1">
    <property type="nucleotide sequence ID" value="NZ_JBIEIL010000007.1"/>
</dbReference>
<evidence type="ECO:0000256" key="1">
    <source>
        <dbReference type="SAM" id="MobiDB-lite"/>
    </source>
</evidence>
<evidence type="ECO:0000313" key="3">
    <source>
        <dbReference type="EMBL" id="MFG6207703.1"/>
    </source>
</evidence>
<gene>
    <name evidence="2" type="ORF">ACGSLL_15435</name>
    <name evidence="3" type="ORF">ACGSLL_25460</name>
</gene>
<evidence type="ECO:0000313" key="4">
    <source>
        <dbReference type="Proteomes" id="UP001605918"/>
    </source>
</evidence>
<dbReference type="EMBL" id="JBIEIL010000007">
    <property type="protein sequence ID" value="MFG6205755.1"/>
    <property type="molecule type" value="Genomic_DNA"/>
</dbReference>
<comment type="caution">
    <text evidence="3">The sequence shown here is derived from an EMBL/GenBank/DDBJ whole genome shotgun (WGS) entry which is preliminary data.</text>
</comment>
<protein>
    <submittedName>
        <fullName evidence="3">Uncharacterized protein</fullName>
    </submittedName>
</protein>
<accession>A0ABW7DKZ3</accession>
<evidence type="ECO:0000313" key="2">
    <source>
        <dbReference type="EMBL" id="MFG6205755.1"/>
    </source>
</evidence>